<name>A0A4R3I982_9GAMM</name>
<dbReference type="InterPro" id="IPR002734">
    <property type="entry name" value="RibDG_C"/>
</dbReference>
<accession>A0A4R3I982</accession>
<dbReference type="SUPFAM" id="SSF53597">
    <property type="entry name" value="Dihydrofolate reductase-like"/>
    <property type="match status" value="1"/>
</dbReference>
<organism evidence="2 3">
    <name type="scientific">Reinekea marinisedimentorum</name>
    <dbReference type="NCBI Taxonomy" id="230495"/>
    <lineage>
        <taxon>Bacteria</taxon>
        <taxon>Pseudomonadati</taxon>
        <taxon>Pseudomonadota</taxon>
        <taxon>Gammaproteobacteria</taxon>
        <taxon>Oceanospirillales</taxon>
        <taxon>Saccharospirillaceae</taxon>
        <taxon>Reinekea</taxon>
    </lineage>
</organism>
<feature type="domain" description="Bacterial bifunctional deaminase-reductase C-terminal" evidence="1">
    <location>
        <begin position="6"/>
        <end position="170"/>
    </location>
</feature>
<gene>
    <name evidence="2" type="ORF">BCF53_10540</name>
</gene>
<dbReference type="InterPro" id="IPR050765">
    <property type="entry name" value="Riboflavin_Biosynth_HTPR"/>
</dbReference>
<dbReference type="GO" id="GO:0009231">
    <property type="term" value="P:riboflavin biosynthetic process"/>
    <property type="evidence" value="ECO:0007669"/>
    <property type="project" value="InterPro"/>
</dbReference>
<sequence>MRTSAFIATSLDGFIARADNSIDWLENADSDATEDYGYEAFIQSVTTVVMGRKTFARILQFPEWPFPDQRVVVLSTTLKSVPEGLKDMVQLFGGKVSELMILLESDRETHVYVDGSRAIQTFIKAGLLDDITITTIPILIGEGISLFGGPLAKDVRLDHISTRAYNNGFVQSTYQFKVSRL</sequence>
<dbReference type="OrthoDB" id="9782335at2"/>
<keyword evidence="3" id="KW-1185">Reference proteome</keyword>
<dbReference type="Proteomes" id="UP000295793">
    <property type="component" value="Unassembled WGS sequence"/>
</dbReference>
<proteinExistence type="predicted"/>
<dbReference type="Pfam" id="PF01872">
    <property type="entry name" value="RibD_C"/>
    <property type="match status" value="1"/>
</dbReference>
<protein>
    <submittedName>
        <fullName evidence="2">Dihydrofolate reductase</fullName>
    </submittedName>
</protein>
<dbReference type="RefSeq" id="WP_132701004.1">
    <property type="nucleotide sequence ID" value="NZ_SLZR01000005.1"/>
</dbReference>
<dbReference type="AlphaFoldDB" id="A0A4R3I982"/>
<dbReference type="Gene3D" id="3.40.430.10">
    <property type="entry name" value="Dihydrofolate Reductase, subunit A"/>
    <property type="match status" value="1"/>
</dbReference>
<evidence type="ECO:0000313" key="2">
    <source>
        <dbReference type="EMBL" id="TCS41613.1"/>
    </source>
</evidence>
<evidence type="ECO:0000259" key="1">
    <source>
        <dbReference type="Pfam" id="PF01872"/>
    </source>
</evidence>
<dbReference type="GO" id="GO:0008703">
    <property type="term" value="F:5-amino-6-(5-phosphoribosylamino)uracil reductase activity"/>
    <property type="evidence" value="ECO:0007669"/>
    <property type="project" value="InterPro"/>
</dbReference>
<dbReference type="PANTHER" id="PTHR38011">
    <property type="entry name" value="DIHYDROFOLATE REDUCTASE FAMILY PROTEIN (AFU_ORTHOLOGUE AFUA_8G06820)"/>
    <property type="match status" value="1"/>
</dbReference>
<dbReference type="InterPro" id="IPR024072">
    <property type="entry name" value="DHFR-like_dom_sf"/>
</dbReference>
<dbReference type="PANTHER" id="PTHR38011:SF11">
    <property type="entry name" value="2,5-DIAMINO-6-RIBOSYLAMINO-4(3H)-PYRIMIDINONE 5'-PHOSPHATE REDUCTASE"/>
    <property type="match status" value="1"/>
</dbReference>
<dbReference type="EMBL" id="SLZR01000005">
    <property type="protein sequence ID" value="TCS41613.1"/>
    <property type="molecule type" value="Genomic_DNA"/>
</dbReference>
<comment type="caution">
    <text evidence="2">The sequence shown here is derived from an EMBL/GenBank/DDBJ whole genome shotgun (WGS) entry which is preliminary data.</text>
</comment>
<reference evidence="2 3" key="1">
    <citation type="submission" date="2019-03" db="EMBL/GenBank/DDBJ databases">
        <title>Genomic Encyclopedia of Archaeal and Bacterial Type Strains, Phase II (KMG-II): from individual species to whole genera.</title>
        <authorList>
            <person name="Goeker M."/>
        </authorList>
    </citation>
    <scope>NUCLEOTIDE SEQUENCE [LARGE SCALE GENOMIC DNA]</scope>
    <source>
        <strain evidence="2 3">DSM 15388</strain>
    </source>
</reference>
<evidence type="ECO:0000313" key="3">
    <source>
        <dbReference type="Proteomes" id="UP000295793"/>
    </source>
</evidence>